<feature type="domain" description="Aminotransferase class I/classII large" evidence="6">
    <location>
        <begin position="49"/>
        <end position="400"/>
    </location>
</feature>
<dbReference type="GO" id="GO:0030170">
    <property type="term" value="F:pyridoxal phosphate binding"/>
    <property type="evidence" value="ECO:0007669"/>
    <property type="project" value="InterPro"/>
</dbReference>
<protein>
    <recommendedName>
        <fullName evidence="2">cysteine-S-conjugate beta-lyase</fullName>
        <ecNumber evidence="2">4.4.1.13</ecNumber>
    </recommendedName>
</protein>
<organism evidence="7">
    <name type="scientific">bioreactor metagenome</name>
    <dbReference type="NCBI Taxonomy" id="1076179"/>
    <lineage>
        <taxon>unclassified sequences</taxon>
        <taxon>metagenomes</taxon>
        <taxon>ecological metagenomes</taxon>
    </lineage>
</organism>
<dbReference type="NCBIfam" id="TIGR04350">
    <property type="entry name" value="C_S_lyase_PatB"/>
    <property type="match status" value="1"/>
</dbReference>
<dbReference type="AlphaFoldDB" id="A0A644V3V7"/>
<dbReference type="PANTHER" id="PTHR43525:SF1">
    <property type="entry name" value="PROTEIN MALY"/>
    <property type="match status" value="1"/>
</dbReference>
<dbReference type="InterPro" id="IPR015424">
    <property type="entry name" value="PyrdxlP-dep_Trfase"/>
</dbReference>
<evidence type="ECO:0000256" key="2">
    <source>
        <dbReference type="ARBA" id="ARBA00012224"/>
    </source>
</evidence>
<dbReference type="SUPFAM" id="SSF53383">
    <property type="entry name" value="PLP-dependent transferases"/>
    <property type="match status" value="1"/>
</dbReference>
<dbReference type="InterPro" id="IPR004839">
    <property type="entry name" value="Aminotransferase_I/II_large"/>
</dbReference>
<dbReference type="GO" id="GO:0047804">
    <property type="term" value="F:cysteine-S-conjugate beta-lyase activity"/>
    <property type="evidence" value="ECO:0007669"/>
    <property type="project" value="UniProtKB-EC"/>
</dbReference>
<dbReference type="Gene3D" id="3.40.640.10">
    <property type="entry name" value="Type I PLP-dependent aspartate aminotransferase-like (Major domain)"/>
    <property type="match status" value="1"/>
</dbReference>
<comment type="similarity">
    <text evidence="5">Belongs to the class-II pyridoxal-phosphate-dependent aminotransferase family. MalY/PatB cystathionine beta-lyase subfamily.</text>
</comment>
<evidence type="ECO:0000313" key="7">
    <source>
        <dbReference type="EMBL" id="MPL86029.1"/>
    </source>
</evidence>
<dbReference type="InterPro" id="IPR015421">
    <property type="entry name" value="PyrdxlP-dep_Trfase_major"/>
</dbReference>
<keyword evidence="3" id="KW-0663">Pyridoxal phosphate</keyword>
<dbReference type="PANTHER" id="PTHR43525">
    <property type="entry name" value="PROTEIN MALY"/>
    <property type="match status" value="1"/>
</dbReference>
<comment type="cofactor">
    <cofactor evidence="1">
        <name>pyridoxal 5'-phosphate</name>
        <dbReference type="ChEBI" id="CHEBI:597326"/>
    </cofactor>
</comment>
<name>A0A644V3V7_9ZZZZ</name>
<dbReference type="EMBL" id="VSSQ01000215">
    <property type="protein sequence ID" value="MPL86029.1"/>
    <property type="molecule type" value="Genomic_DNA"/>
</dbReference>
<reference evidence="7" key="1">
    <citation type="submission" date="2019-08" db="EMBL/GenBank/DDBJ databases">
        <authorList>
            <person name="Kucharzyk K."/>
            <person name="Murdoch R.W."/>
            <person name="Higgins S."/>
            <person name="Loffler F."/>
        </authorList>
    </citation>
    <scope>NUCLEOTIDE SEQUENCE</scope>
</reference>
<dbReference type="InterPro" id="IPR027619">
    <property type="entry name" value="C-S_lyase_PatB-like"/>
</dbReference>
<keyword evidence="4 7" id="KW-0456">Lyase</keyword>
<comment type="caution">
    <text evidence="7">The sequence shown here is derived from an EMBL/GenBank/DDBJ whole genome shotgun (WGS) entry which is preliminary data.</text>
</comment>
<proteinExistence type="inferred from homology"/>
<dbReference type="Gene3D" id="3.90.1150.10">
    <property type="entry name" value="Aspartate Aminotransferase, domain 1"/>
    <property type="match status" value="1"/>
</dbReference>
<evidence type="ECO:0000259" key="6">
    <source>
        <dbReference type="Pfam" id="PF00155"/>
    </source>
</evidence>
<evidence type="ECO:0000256" key="5">
    <source>
        <dbReference type="ARBA" id="ARBA00037974"/>
    </source>
</evidence>
<evidence type="ECO:0000256" key="4">
    <source>
        <dbReference type="ARBA" id="ARBA00023239"/>
    </source>
</evidence>
<dbReference type="EC" id="4.4.1.13" evidence="2"/>
<gene>
    <name evidence="7" type="primary">patB_6</name>
    <name evidence="7" type="ORF">SDC9_32005</name>
</gene>
<sequence length="412" mass="46527">MANLSEVQGIIPTAFTNNDESYFDIPVDFSGLLSKKWNFKKQLVGTDDVIPMWIADMDFKTAPCVTEALTKRAGGFVYGYAAVPESYNEALINWFKTRHNWTIDPKTIFQIPGVVPALHVATEAFTMPGDYILMQTPVYHPFYRVANNMGRKILENPLKRLRDSYAVDFLDLEEKIKKYKPKIMFLCNPHNPLGKVFTKEELVVIGKLCIKYNVITIVDEIHCDIVYSDAKHISYAAISEEFADNAIICTAASKTFNIAGLRNSNIVIPSVKLREAFAKAHAYFGYPGTGPFPLIACEAAYSYGAAWQDKCMQYLERNRDLAIDFLRTQLPKVSVHKPQGTYFLWLDFSAYGFTSKELEKFLLFEAKIWLNQGYIFGSAGIGYARMNIACNRATLITALKQLKAALDKSIVL</sequence>
<dbReference type="InterPro" id="IPR051798">
    <property type="entry name" value="Class-II_PLP-Dep_Aminotrans"/>
</dbReference>
<evidence type="ECO:0000256" key="1">
    <source>
        <dbReference type="ARBA" id="ARBA00001933"/>
    </source>
</evidence>
<accession>A0A644V3V7</accession>
<dbReference type="InterPro" id="IPR015422">
    <property type="entry name" value="PyrdxlP-dep_Trfase_small"/>
</dbReference>
<dbReference type="CDD" id="cd00609">
    <property type="entry name" value="AAT_like"/>
    <property type="match status" value="1"/>
</dbReference>
<evidence type="ECO:0000256" key="3">
    <source>
        <dbReference type="ARBA" id="ARBA00022898"/>
    </source>
</evidence>
<dbReference type="Pfam" id="PF00155">
    <property type="entry name" value="Aminotran_1_2"/>
    <property type="match status" value="1"/>
</dbReference>